<feature type="transmembrane region" description="Helical" evidence="10">
    <location>
        <begin position="134"/>
        <end position="157"/>
    </location>
</feature>
<feature type="compositionally biased region" description="Low complexity" evidence="9">
    <location>
        <begin position="623"/>
        <end position="654"/>
    </location>
</feature>
<dbReference type="Pfam" id="PF00909">
    <property type="entry name" value="Ammonium_transp"/>
    <property type="match status" value="2"/>
</dbReference>
<evidence type="ECO:0000256" key="5">
    <source>
        <dbReference type="ARBA" id="ARBA00022989"/>
    </source>
</evidence>
<keyword evidence="6 10" id="KW-0472">Membrane</keyword>
<dbReference type="GO" id="GO:0005886">
    <property type="term" value="C:plasma membrane"/>
    <property type="evidence" value="ECO:0007669"/>
    <property type="project" value="TreeGrafter"/>
</dbReference>
<dbReference type="EMBL" id="LSRC01000049">
    <property type="protein sequence ID" value="KXI16228.1"/>
    <property type="molecule type" value="Genomic_DNA"/>
</dbReference>
<dbReference type="Proteomes" id="UP000070505">
    <property type="component" value="Unassembled WGS sequence"/>
</dbReference>
<keyword evidence="3" id="KW-0813">Transport</keyword>
<evidence type="ECO:0000256" key="7">
    <source>
        <dbReference type="ARBA" id="ARBA00023177"/>
    </source>
</evidence>
<feature type="transmembrane region" description="Helical" evidence="10">
    <location>
        <begin position="321"/>
        <end position="339"/>
    </location>
</feature>
<dbReference type="InterPro" id="IPR024041">
    <property type="entry name" value="NH4_transpt_AmtB-like_dom"/>
</dbReference>
<feature type="compositionally biased region" description="Acidic residues" evidence="9">
    <location>
        <begin position="565"/>
        <end position="579"/>
    </location>
</feature>
<sequence length="663" mass="69243">MTAIDPQLALLAAALVFIITPGIALFYGGREKATSMINMMMLSAGAVAVTTIVWTLWGWSLAFAGKDMLGGIFGDPMSGLLFRDSMVSDSGIFTSMDVGSGIANELPAAFRLACAIVAVSLITGALAGRVRYAIWLIFVAVWITLVFSPLMHMVYGGGLLSAKGAISQALGVSIHDFAGGSTLNLAAAVSALAIVFIIGGHAKFPLKRFILHAKGVFSVSSHASSAAKSEANSKNHSKGKLEQALWNDVARSNGNHAANDSFTKDISEGSLSDANSMSEESLVGARQPHNVPFIMLGIFIIWFGWLGLMIGSSMGVPGAAVYSWISSTITASASMLAWGVTERLRFGRFTALGSASGVMAGLAASSASANVIAPLWALLLGVFVGVVTSLVSYSHVFARYDGALHVVSVNGVAAIIGLLAVGLFADGKGLLVVGDWHQLVAQICLICIVILYAGVITAVLAFALEKLFGWRISEAKERKGVDLADQGERAYDFSSIVQARSGAVVEVSDATQGKTQMAVLTPVSLDVDDVSSESSSTELEQSKVDSVLDSDISELNIDANKANEDAMESGELESGELESDFANKLDEDPSVDSSVDSSANSVDSVNLDSLDDSSDKHDEVSEGVDSSVSDSDANSSDSSNNSDNSGSGAGSESSSRSRRRKRK</sequence>
<evidence type="ECO:0000256" key="9">
    <source>
        <dbReference type="SAM" id="MobiDB-lite"/>
    </source>
</evidence>
<gene>
    <name evidence="12" type="ORF">HMPREF3230_01199</name>
</gene>
<evidence type="ECO:0000256" key="8">
    <source>
        <dbReference type="ARBA" id="ARBA00050025"/>
    </source>
</evidence>
<comment type="subcellular location">
    <subcellularLocation>
        <location evidence="1">Membrane</location>
        <topology evidence="1">Multi-pass membrane protein</topology>
    </subcellularLocation>
</comment>
<feature type="transmembrane region" description="Helical" evidence="10">
    <location>
        <begin position="6"/>
        <end position="27"/>
    </location>
</feature>
<evidence type="ECO:0000313" key="12">
    <source>
        <dbReference type="EMBL" id="KXI16228.1"/>
    </source>
</evidence>
<dbReference type="PATRIC" id="fig|2702.101.peg.1186"/>
<dbReference type="PANTHER" id="PTHR43029">
    <property type="entry name" value="AMMONIUM TRANSPORTER MEP2"/>
    <property type="match status" value="1"/>
</dbReference>
<dbReference type="PANTHER" id="PTHR43029:SF10">
    <property type="entry name" value="AMMONIUM TRANSPORTER MEP2"/>
    <property type="match status" value="1"/>
</dbReference>
<feature type="domain" description="Ammonium transporter AmtB-like" evidence="11">
    <location>
        <begin position="9"/>
        <end position="200"/>
    </location>
</feature>
<feature type="transmembrane region" description="Helical" evidence="10">
    <location>
        <begin position="293"/>
        <end position="315"/>
    </location>
</feature>
<evidence type="ECO:0000256" key="1">
    <source>
        <dbReference type="ARBA" id="ARBA00004141"/>
    </source>
</evidence>
<evidence type="ECO:0000256" key="4">
    <source>
        <dbReference type="ARBA" id="ARBA00022692"/>
    </source>
</evidence>
<comment type="similarity">
    <text evidence="2">Belongs to the ammonia transporter channel (TC 1.A.11.2) family.</text>
</comment>
<evidence type="ECO:0000259" key="11">
    <source>
        <dbReference type="Pfam" id="PF00909"/>
    </source>
</evidence>
<dbReference type="SUPFAM" id="SSF111352">
    <property type="entry name" value="Ammonium transporter"/>
    <property type="match status" value="2"/>
</dbReference>
<dbReference type="InterPro" id="IPR029020">
    <property type="entry name" value="Ammonium/urea_transptr"/>
</dbReference>
<dbReference type="InterPro" id="IPR001905">
    <property type="entry name" value="Ammonium_transpt"/>
</dbReference>
<dbReference type="Gene3D" id="1.10.3430.10">
    <property type="entry name" value="Ammonium transporter AmtB like domains"/>
    <property type="match status" value="1"/>
</dbReference>
<organism evidence="12 13">
    <name type="scientific">Gardnerella vaginalis</name>
    <dbReference type="NCBI Taxonomy" id="2702"/>
    <lineage>
        <taxon>Bacteria</taxon>
        <taxon>Bacillati</taxon>
        <taxon>Actinomycetota</taxon>
        <taxon>Actinomycetes</taxon>
        <taxon>Bifidobacteriales</taxon>
        <taxon>Bifidobacteriaceae</taxon>
        <taxon>Gardnerella</taxon>
    </lineage>
</organism>
<evidence type="ECO:0000256" key="10">
    <source>
        <dbReference type="SAM" id="Phobius"/>
    </source>
</evidence>
<reference evidence="12 13" key="1">
    <citation type="submission" date="2016-02" db="EMBL/GenBank/DDBJ databases">
        <authorList>
            <person name="Wen L."/>
            <person name="He K."/>
            <person name="Yang H."/>
        </authorList>
    </citation>
    <scope>NUCLEOTIDE SEQUENCE [LARGE SCALE GENOMIC DNA]</scope>
    <source>
        <strain evidence="12 13">CMW7778B</strain>
    </source>
</reference>
<keyword evidence="7" id="KW-0924">Ammonia transport</keyword>
<evidence type="ECO:0000256" key="2">
    <source>
        <dbReference type="ARBA" id="ARBA00005887"/>
    </source>
</evidence>
<keyword evidence="5 10" id="KW-1133">Transmembrane helix</keyword>
<feature type="transmembrane region" description="Helical" evidence="10">
    <location>
        <begin position="371"/>
        <end position="391"/>
    </location>
</feature>
<feature type="region of interest" description="Disordered" evidence="9">
    <location>
        <begin position="559"/>
        <end position="663"/>
    </location>
</feature>
<feature type="domain" description="Ammonium transporter AmtB-like" evidence="11">
    <location>
        <begin position="285"/>
        <end position="491"/>
    </location>
</feature>
<feature type="transmembrane region" description="Helical" evidence="10">
    <location>
        <begin position="177"/>
        <end position="198"/>
    </location>
</feature>
<feature type="transmembrane region" description="Helical" evidence="10">
    <location>
        <begin position="403"/>
        <end position="424"/>
    </location>
</feature>
<keyword evidence="4 10" id="KW-0812">Transmembrane</keyword>
<feature type="transmembrane region" description="Helical" evidence="10">
    <location>
        <begin position="439"/>
        <end position="464"/>
    </location>
</feature>
<dbReference type="GO" id="GO:0008519">
    <property type="term" value="F:ammonium channel activity"/>
    <property type="evidence" value="ECO:0007669"/>
    <property type="project" value="InterPro"/>
</dbReference>
<evidence type="ECO:0000256" key="3">
    <source>
        <dbReference type="ARBA" id="ARBA00022448"/>
    </source>
</evidence>
<name>A0A135Z3L5_GARVA</name>
<protein>
    <recommendedName>
        <fullName evidence="8">Ammonium transporter</fullName>
    </recommendedName>
</protein>
<accession>A0A135Z3L5</accession>
<proteinExistence type="inferred from homology"/>
<feature type="transmembrane region" description="Helical" evidence="10">
    <location>
        <begin position="346"/>
        <end position="365"/>
    </location>
</feature>
<evidence type="ECO:0000256" key="6">
    <source>
        <dbReference type="ARBA" id="ARBA00023136"/>
    </source>
</evidence>
<dbReference type="AlphaFoldDB" id="A0A135Z3L5"/>
<evidence type="ECO:0000313" key="13">
    <source>
        <dbReference type="Proteomes" id="UP000070505"/>
    </source>
</evidence>
<feature type="transmembrane region" description="Helical" evidence="10">
    <location>
        <begin position="108"/>
        <end position="127"/>
    </location>
</feature>
<feature type="transmembrane region" description="Helical" evidence="10">
    <location>
        <begin position="39"/>
        <end position="59"/>
    </location>
</feature>
<feature type="compositionally biased region" description="Low complexity" evidence="9">
    <location>
        <begin position="591"/>
        <end position="608"/>
    </location>
</feature>
<comment type="caution">
    <text evidence="12">The sequence shown here is derived from an EMBL/GenBank/DDBJ whole genome shotgun (WGS) entry which is preliminary data.</text>
</comment>